<dbReference type="OrthoDB" id="1080118at2"/>
<dbReference type="STRING" id="536979.SAMN04488055_3973"/>
<evidence type="ECO:0000313" key="9">
    <source>
        <dbReference type="Proteomes" id="UP000185003"/>
    </source>
</evidence>
<dbReference type="Pfam" id="PF07980">
    <property type="entry name" value="SusD_RagB"/>
    <property type="match status" value="1"/>
</dbReference>
<dbReference type="EMBL" id="FSRA01000002">
    <property type="protein sequence ID" value="SIO43171.1"/>
    <property type="molecule type" value="Genomic_DNA"/>
</dbReference>
<comment type="subcellular location">
    <subcellularLocation>
        <location evidence="1">Cell outer membrane</location>
    </subcellularLocation>
</comment>
<feature type="domain" description="SusD-like N-terminal" evidence="7">
    <location>
        <begin position="91"/>
        <end position="237"/>
    </location>
</feature>
<name>A0A1N6JG73_9BACT</name>
<dbReference type="Gene3D" id="1.25.40.390">
    <property type="match status" value="1"/>
</dbReference>
<keyword evidence="9" id="KW-1185">Reference proteome</keyword>
<dbReference type="RefSeq" id="WP_159442311.1">
    <property type="nucleotide sequence ID" value="NZ_FSRA01000002.1"/>
</dbReference>
<evidence type="ECO:0000259" key="7">
    <source>
        <dbReference type="Pfam" id="PF14322"/>
    </source>
</evidence>
<evidence type="ECO:0000259" key="6">
    <source>
        <dbReference type="Pfam" id="PF07980"/>
    </source>
</evidence>
<dbReference type="SUPFAM" id="SSF48452">
    <property type="entry name" value="TPR-like"/>
    <property type="match status" value="1"/>
</dbReference>
<dbReference type="AlphaFoldDB" id="A0A1N6JG73"/>
<evidence type="ECO:0000256" key="5">
    <source>
        <dbReference type="ARBA" id="ARBA00023237"/>
    </source>
</evidence>
<organism evidence="8 9">
    <name type="scientific">Chitinophaga niabensis</name>
    <dbReference type="NCBI Taxonomy" id="536979"/>
    <lineage>
        <taxon>Bacteria</taxon>
        <taxon>Pseudomonadati</taxon>
        <taxon>Bacteroidota</taxon>
        <taxon>Chitinophagia</taxon>
        <taxon>Chitinophagales</taxon>
        <taxon>Chitinophagaceae</taxon>
        <taxon>Chitinophaga</taxon>
    </lineage>
</organism>
<sequence>MTTFSKYILVLGLLLGSACSKVDEQKPFSAIDPAQIFSDPSRVEKAALGMYNALQNAEFFGGRILIYADQRGNDVNVASFFGNVGSFNMISADAIALNAWTGGYRTIYEANLFMKKLQQNEAVVGTPKATQYYGEAKFIRALCYFYLVSLYAQPYNFQGDAGHPGVPLILDAAEDGAQALSAVNRVKRNTVKEVYDQMIKDLTEASAALPPNWNDAYFNRARATKAAADGLLSRVYLNKGDWPNANTSADAVIASPLAFKLATEPIDNWTFANMNATVERIFSVAMNSADNPNTNNAIGQHYSPLGRGDISVNTAGYFGIPNFAATDKRRNAAMIRTSGASTYTGKYYLNPREQWVPVLRLAEIKLNKAEAMARLDPLVSAGALTQLMDIRTIRGASVIVPPVTQAELITLILNERRMELAFEGFGMMDFLRTGRAIPARPQHLAQAAGTDYVIFPIPLLETQSNKQLAQNKGY</sequence>
<feature type="domain" description="RagB/SusD" evidence="6">
    <location>
        <begin position="343"/>
        <end position="474"/>
    </location>
</feature>
<accession>A0A1N6JG73</accession>
<gene>
    <name evidence="8" type="ORF">SAMN04488055_3973</name>
</gene>
<dbReference type="InterPro" id="IPR033985">
    <property type="entry name" value="SusD-like_N"/>
</dbReference>
<evidence type="ECO:0000313" key="8">
    <source>
        <dbReference type="EMBL" id="SIO43171.1"/>
    </source>
</evidence>
<dbReference type="Proteomes" id="UP000185003">
    <property type="component" value="Unassembled WGS sequence"/>
</dbReference>
<proteinExistence type="inferred from homology"/>
<keyword evidence="4" id="KW-0472">Membrane</keyword>
<keyword evidence="3" id="KW-0732">Signal</keyword>
<dbReference type="InterPro" id="IPR011990">
    <property type="entry name" value="TPR-like_helical_dom_sf"/>
</dbReference>
<dbReference type="InterPro" id="IPR012944">
    <property type="entry name" value="SusD_RagB_dom"/>
</dbReference>
<dbReference type="GO" id="GO:0009279">
    <property type="term" value="C:cell outer membrane"/>
    <property type="evidence" value="ECO:0007669"/>
    <property type="project" value="UniProtKB-SubCell"/>
</dbReference>
<comment type="similarity">
    <text evidence="2">Belongs to the SusD family.</text>
</comment>
<reference evidence="8 9" key="1">
    <citation type="submission" date="2016-11" db="EMBL/GenBank/DDBJ databases">
        <authorList>
            <person name="Jaros S."/>
            <person name="Januszkiewicz K."/>
            <person name="Wedrychowicz H."/>
        </authorList>
    </citation>
    <scope>NUCLEOTIDE SEQUENCE [LARGE SCALE GENOMIC DNA]</scope>
    <source>
        <strain evidence="8 9">DSM 24787</strain>
    </source>
</reference>
<evidence type="ECO:0000256" key="3">
    <source>
        <dbReference type="ARBA" id="ARBA00022729"/>
    </source>
</evidence>
<keyword evidence="5" id="KW-0998">Cell outer membrane</keyword>
<dbReference type="CDD" id="cd08977">
    <property type="entry name" value="SusD"/>
    <property type="match status" value="1"/>
</dbReference>
<dbReference type="Pfam" id="PF14322">
    <property type="entry name" value="SusD-like_3"/>
    <property type="match status" value="1"/>
</dbReference>
<evidence type="ECO:0000256" key="2">
    <source>
        <dbReference type="ARBA" id="ARBA00006275"/>
    </source>
</evidence>
<dbReference type="PROSITE" id="PS51257">
    <property type="entry name" value="PROKAR_LIPOPROTEIN"/>
    <property type="match status" value="1"/>
</dbReference>
<evidence type="ECO:0000256" key="4">
    <source>
        <dbReference type="ARBA" id="ARBA00023136"/>
    </source>
</evidence>
<evidence type="ECO:0000256" key="1">
    <source>
        <dbReference type="ARBA" id="ARBA00004442"/>
    </source>
</evidence>
<protein>
    <submittedName>
        <fullName evidence="8">SusD family protein</fullName>
    </submittedName>
</protein>